<evidence type="ECO:0000256" key="1">
    <source>
        <dbReference type="SAM" id="MobiDB-lite"/>
    </source>
</evidence>
<dbReference type="SUPFAM" id="SSF52200">
    <property type="entry name" value="Toll/Interleukin receptor TIR domain"/>
    <property type="match status" value="1"/>
</dbReference>
<feature type="compositionally biased region" description="Basic and acidic residues" evidence="1">
    <location>
        <begin position="151"/>
        <end position="162"/>
    </location>
</feature>
<name>A0ABW2SV19_9ACTN</name>
<feature type="compositionally biased region" description="Polar residues" evidence="1">
    <location>
        <begin position="165"/>
        <end position="184"/>
    </location>
</feature>
<dbReference type="RefSeq" id="WP_343967152.1">
    <property type="nucleotide sequence ID" value="NZ_BAAAGK010000055.1"/>
</dbReference>
<accession>A0ABW2SV19</accession>
<dbReference type="Gene3D" id="3.40.50.10140">
    <property type="entry name" value="Toll/interleukin-1 receptor homology (TIR) domain"/>
    <property type="match status" value="1"/>
</dbReference>
<sequence length="244" mass="26666">MAHEVFINYRTGDGEKIAALLHEHLSKRFEGERTFLASASIPPGETYPDRLLSAVRRSSVVLAVIGEGWSQHSRLHDEDDWVRKEILEAFKCGIEVIPVLDGRKVERLNVADLPQELVRLADVQSVRLDLHEKEAGLKRIGDQLARKLPSLKEVDRATREPQDADSVSNSVNEAHGTVVQTGNFTGDAGTVIKGNQGPVHSGNGDLNNNSPHASGPGATYIAGDNQGGIRHDFGGSRRDEDDDR</sequence>
<evidence type="ECO:0000313" key="4">
    <source>
        <dbReference type="Proteomes" id="UP001596514"/>
    </source>
</evidence>
<gene>
    <name evidence="3" type="ORF">ACFQVD_07490</name>
</gene>
<evidence type="ECO:0000313" key="3">
    <source>
        <dbReference type="EMBL" id="MFC7599947.1"/>
    </source>
</evidence>
<feature type="compositionally biased region" description="Basic and acidic residues" evidence="1">
    <location>
        <begin position="229"/>
        <end position="244"/>
    </location>
</feature>
<organism evidence="3 4">
    <name type="scientific">Streptosporangium amethystogenes subsp. fukuiense</name>
    <dbReference type="NCBI Taxonomy" id="698418"/>
    <lineage>
        <taxon>Bacteria</taxon>
        <taxon>Bacillati</taxon>
        <taxon>Actinomycetota</taxon>
        <taxon>Actinomycetes</taxon>
        <taxon>Streptosporangiales</taxon>
        <taxon>Streptosporangiaceae</taxon>
        <taxon>Streptosporangium</taxon>
    </lineage>
</organism>
<feature type="domain" description="TIR" evidence="2">
    <location>
        <begin position="1"/>
        <end position="144"/>
    </location>
</feature>
<keyword evidence="4" id="KW-1185">Reference proteome</keyword>
<feature type="region of interest" description="Disordered" evidence="1">
    <location>
        <begin position="151"/>
        <end position="244"/>
    </location>
</feature>
<dbReference type="EMBL" id="JBHTEE010000001">
    <property type="protein sequence ID" value="MFC7599947.1"/>
    <property type="molecule type" value="Genomic_DNA"/>
</dbReference>
<dbReference type="InterPro" id="IPR000157">
    <property type="entry name" value="TIR_dom"/>
</dbReference>
<keyword evidence="3" id="KW-0675">Receptor</keyword>
<dbReference type="Proteomes" id="UP001596514">
    <property type="component" value="Unassembled WGS sequence"/>
</dbReference>
<evidence type="ECO:0000259" key="2">
    <source>
        <dbReference type="PROSITE" id="PS50104"/>
    </source>
</evidence>
<dbReference type="InterPro" id="IPR035897">
    <property type="entry name" value="Toll_tir_struct_dom_sf"/>
</dbReference>
<reference evidence="4" key="1">
    <citation type="journal article" date="2019" name="Int. J. Syst. Evol. Microbiol.">
        <title>The Global Catalogue of Microorganisms (GCM) 10K type strain sequencing project: providing services to taxonomists for standard genome sequencing and annotation.</title>
        <authorList>
            <consortium name="The Broad Institute Genomics Platform"/>
            <consortium name="The Broad Institute Genome Sequencing Center for Infectious Disease"/>
            <person name="Wu L."/>
            <person name="Ma J."/>
        </authorList>
    </citation>
    <scope>NUCLEOTIDE SEQUENCE [LARGE SCALE GENOMIC DNA]</scope>
    <source>
        <strain evidence="4">JCM 10083</strain>
    </source>
</reference>
<protein>
    <submittedName>
        <fullName evidence="3">Toll/interleukin-1 receptor domain-containing protein</fullName>
    </submittedName>
</protein>
<comment type="caution">
    <text evidence="3">The sequence shown here is derived from an EMBL/GenBank/DDBJ whole genome shotgun (WGS) entry which is preliminary data.</text>
</comment>
<dbReference type="PROSITE" id="PS50104">
    <property type="entry name" value="TIR"/>
    <property type="match status" value="1"/>
</dbReference>
<dbReference type="Pfam" id="PF13676">
    <property type="entry name" value="TIR_2"/>
    <property type="match status" value="1"/>
</dbReference>
<proteinExistence type="predicted"/>